<sequence length="100" mass="10376">MLRYVLAASAMLSLAGGAVAQTHSGSHNPAMKEGSPKMTAAPAKGANSFTEAQARGRFTKAGYSGIGKLMKRDGVWQGTAMKGGKQATVMLDYKGNITAR</sequence>
<organism evidence="3 4">
    <name type="scientific">Sphingomonas abaci</name>
    <dbReference type="NCBI Taxonomy" id="237611"/>
    <lineage>
        <taxon>Bacteria</taxon>
        <taxon>Pseudomonadati</taxon>
        <taxon>Pseudomonadota</taxon>
        <taxon>Alphaproteobacteria</taxon>
        <taxon>Sphingomonadales</taxon>
        <taxon>Sphingomonadaceae</taxon>
        <taxon>Sphingomonas</taxon>
    </lineage>
</organism>
<protein>
    <submittedName>
        <fullName evidence="3">Putative membrane protein</fullName>
    </submittedName>
</protein>
<reference evidence="3 4" key="1">
    <citation type="submission" date="2020-08" db="EMBL/GenBank/DDBJ databases">
        <title>Genomic Encyclopedia of Type Strains, Phase IV (KMG-IV): sequencing the most valuable type-strain genomes for metagenomic binning, comparative biology and taxonomic classification.</title>
        <authorList>
            <person name="Goeker M."/>
        </authorList>
    </citation>
    <scope>NUCLEOTIDE SEQUENCE [LARGE SCALE GENOMIC DNA]</scope>
    <source>
        <strain evidence="3 4">DSM 15867</strain>
    </source>
</reference>
<gene>
    <name evidence="3" type="ORF">GGQ96_004109</name>
</gene>
<dbReference type="Proteomes" id="UP000574769">
    <property type="component" value="Unassembled WGS sequence"/>
</dbReference>
<feature type="chain" id="PRO_5031524393" evidence="2">
    <location>
        <begin position="21"/>
        <end position="100"/>
    </location>
</feature>
<keyword evidence="4" id="KW-1185">Reference proteome</keyword>
<feature type="signal peptide" evidence="2">
    <location>
        <begin position="1"/>
        <end position="20"/>
    </location>
</feature>
<proteinExistence type="predicted"/>
<evidence type="ECO:0000256" key="2">
    <source>
        <dbReference type="SAM" id="SignalP"/>
    </source>
</evidence>
<dbReference type="EMBL" id="JACHNY010000020">
    <property type="protein sequence ID" value="MBB4619949.1"/>
    <property type="molecule type" value="Genomic_DNA"/>
</dbReference>
<keyword evidence="2" id="KW-0732">Signal</keyword>
<evidence type="ECO:0000256" key="1">
    <source>
        <dbReference type="SAM" id="MobiDB-lite"/>
    </source>
</evidence>
<name>A0A7W7APP3_9SPHN</name>
<evidence type="ECO:0000313" key="4">
    <source>
        <dbReference type="Proteomes" id="UP000574769"/>
    </source>
</evidence>
<evidence type="ECO:0000313" key="3">
    <source>
        <dbReference type="EMBL" id="MBB4619949.1"/>
    </source>
</evidence>
<dbReference type="AlphaFoldDB" id="A0A7W7APP3"/>
<comment type="caution">
    <text evidence="3">The sequence shown here is derived from an EMBL/GenBank/DDBJ whole genome shotgun (WGS) entry which is preliminary data.</text>
</comment>
<accession>A0A7W7APP3</accession>
<dbReference type="RefSeq" id="WP_184117064.1">
    <property type="nucleotide sequence ID" value="NZ_JACHNY010000020.1"/>
</dbReference>
<feature type="region of interest" description="Disordered" evidence="1">
    <location>
        <begin position="20"/>
        <end position="46"/>
    </location>
</feature>